<organism evidence="3 4">
    <name type="scientific">Cirrhinus molitorella</name>
    <name type="common">mud carp</name>
    <dbReference type="NCBI Taxonomy" id="172907"/>
    <lineage>
        <taxon>Eukaryota</taxon>
        <taxon>Metazoa</taxon>
        <taxon>Chordata</taxon>
        <taxon>Craniata</taxon>
        <taxon>Vertebrata</taxon>
        <taxon>Euteleostomi</taxon>
        <taxon>Actinopterygii</taxon>
        <taxon>Neopterygii</taxon>
        <taxon>Teleostei</taxon>
        <taxon>Ostariophysi</taxon>
        <taxon>Cypriniformes</taxon>
        <taxon>Cyprinidae</taxon>
        <taxon>Labeoninae</taxon>
        <taxon>Labeonini</taxon>
        <taxon>Cirrhinus</taxon>
    </lineage>
</organism>
<accession>A0ABR3MJP4</accession>
<dbReference type="Gene3D" id="2.120.10.80">
    <property type="entry name" value="Kelch-type beta propeller"/>
    <property type="match status" value="2"/>
</dbReference>
<protein>
    <recommendedName>
        <fullName evidence="5">Kelch domain containing 1</fullName>
    </recommendedName>
</protein>
<dbReference type="EMBL" id="JAYMGO010000012">
    <property type="protein sequence ID" value="KAL1264189.1"/>
    <property type="molecule type" value="Genomic_DNA"/>
</dbReference>
<evidence type="ECO:0000256" key="2">
    <source>
        <dbReference type="ARBA" id="ARBA00022737"/>
    </source>
</evidence>
<sequence>MSEIIASKLQILQHLQPMLSQVTNVQESTGSPLHLNSFSSCLLLLVDSVKKIGAQSSLSFWELIRHLICKLGAEPRQLSASVMASTEEPAVITGQVSPVPPRSDHISFLEGHKLYVWGGCQSVNGRETFLPSDEIWLYDMENGVWSRRHMGGEVPPVLSQACGAYLQGTLYIFGGCDINGHTNMMYCVDLSGVEYSWRKVTDTMGGTPSPRVRHSCWVYRNRLIYFGGYGCKTVREINNSKSFMVDEASWATIRSDFVQYWGWNNEVHMFEPVSATWTEPLTLGQQPEARASHASATLGHRGYICGGLEIQTVDIHCLDLVTWTWTQIELQTASLPRGRTLHTLTAISDDTLFLFGGLSTSGEVLSDVWEFDTKTREWREKDHAHKDKPRLWHSADKGRDGDVVIFGGSQTYLFVMDSVAVLRSPSQNHCADVLMFQTQPYSLSRLCEDCIGKHIFSVQEQVSCLPAKLQKTIDKRISYFRGNAPNIHSHR</sequence>
<dbReference type="PANTHER" id="PTHR46228">
    <property type="entry name" value="KELCH DOMAIN-CONTAINING PROTEIN"/>
    <property type="match status" value="1"/>
</dbReference>
<dbReference type="InterPro" id="IPR011043">
    <property type="entry name" value="Gal_Oxase/kelch_b-propeller"/>
</dbReference>
<proteinExistence type="predicted"/>
<dbReference type="InterPro" id="IPR015915">
    <property type="entry name" value="Kelch-typ_b-propeller"/>
</dbReference>
<dbReference type="Pfam" id="PF24681">
    <property type="entry name" value="Kelch_KLHDC2_KLHL20_DRC7"/>
    <property type="match status" value="2"/>
</dbReference>
<keyword evidence="2" id="KW-0677">Repeat</keyword>
<name>A0ABR3MJP4_9TELE</name>
<dbReference type="SUPFAM" id="SSF50965">
    <property type="entry name" value="Galactose oxidase, central domain"/>
    <property type="match status" value="1"/>
</dbReference>
<evidence type="ECO:0000313" key="3">
    <source>
        <dbReference type="EMBL" id="KAL1264189.1"/>
    </source>
</evidence>
<dbReference type="PANTHER" id="PTHR46228:SF1">
    <property type="entry name" value="KELCH DOMAIN-CONTAINING PROTEIN 1"/>
    <property type="match status" value="1"/>
</dbReference>
<keyword evidence="4" id="KW-1185">Reference proteome</keyword>
<reference evidence="3 4" key="1">
    <citation type="submission" date="2023-09" db="EMBL/GenBank/DDBJ databases">
        <authorList>
            <person name="Wang M."/>
        </authorList>
    </citation>
    <scope>NUCLEOTIDE SEQUENCE [LARGE SCALE GENOMIC DNA]</scope>
    <source>
        <strain evidence="3">GT-2023</strain>
        <tissue evidence="3">Liver</tissue>
    </source>
</reference>
<comment type="caution">
    <text evidence="3">The sequence shown here is derived from an EMBL/GenBank/DDBJ whole genome shotgun (WGS) entry which is preliminary data.</text>
</comment>
<keyword evidence="1" id="KW-0880">Kelch repeat</keyword>
<evidence type="ECO:0000313" key="4">
    <source>
        <dbReference type="Proteomes" id="UP001558613"/>
    </source>
</evidence>
<gene>
    <name evidence="3" type="ORF">QQF64_004544</name>
</gene>
<evidence type="ECO:0008006" key="5">
    <source>
        <dbReference type="Google" id="ProtNLM"/>
    </source>
</evidence>
<dbReference type="Proteomes" id="UP001558613">
    <property type="component" value="Unassembled WGS sequence"/>
</dbReference>
<evidence type="ECO:0000256" key="1">
    <source>
        <dbReference type="ARBA" id="ARBA00022441"/>
    </source>
</evidence>